<dbReference type="Pfam" id="PF07103">
    <property type="entry name" value="DUF1365"/>
    <property type="match status" value="1"/>
</dbReference>
<evidence type="ECO:0000256" key="1">
    <source>
        <dbReference type="SAM" id="Phobius"/>
    </source>
</evidence>
<evidence type="ECO:0008006" key="4">
    <source>
        <dbReference type="Google" id="ProtNLM"/>
    </source>
</evidence>
<organism evidence="2 3">
    <name type="scientific">Terfezia boudieri ATCC MYA-4762</name>
    <dbReference type="NCBI Taxonomy" id="1051890"/>
    <lineage>
        <taxon>Eukaryota</taxon>
        <taxon>Fungi</taxon>
        <taxon>Dikarya</taxon>
        <taxon>Ascomycota</taxon>
        <taxon>Pezizomycotina</taxon>
        <taxon>Pezizomycetes</taxon>
        <taxon>Pezizales</taxon>
        <taxon>Pezizaceae</taxon>
        <taxon>Terfezia</taxon>
    </lineage>
</organism>
<keyword evidence="1" id="KW-1133">Transmembrane helix</keyword>
<keyword evidence="3" id="KW-1185">Reference proteome</keyword>
<keyword evidence="1" id="KW-0472">Membrane</keyword>
<sequence>MVFPAFYNWNYFLSFVFFAGANLLWKAIPWYIELSKLVDTRALGEIFDERFRPVMYFGVTNHARFTPVLHKFKYPIMYFGFPVDFEGTINSLVSVRGISQGPEKPYWGKGSQLWTFFEADPTRYFNPHLPFSQKLDTVFVQEDIDKSLYNIFFVTTPTFLGYCFNPVSYWYLYDKITGELKFVVLEVNNTFGEKHVYVVRQDNPKNPATRKPFQWCGVIDKRFHISPFNHRSGTYHIHVADPLDTMNQGLLFNIHMVVIHRAGYKTMAAGVRSVQPGMDIVGATWHAILYTVVVWGFTQWMAIPRTMVEAFMTFKKGSVVYTRPEVLKGSGGRGPSEGEKEITELWLEYFADRVQKYQHPLRVSIVMPQPHASCIPEIITFQNTLASAASVAQPAHLTIQVHNPRFFRRFFALQDPTQAVYLDILSQPYERHSAHINNMDLFLDILLKSRPSDVGDGLVLQPQHSFRWRMLSYCRRLFSAQIMDARAKEMIAEGNYTGEQRLLAIDPVTADRFDPLVPQSTTRFNTLDYYISLKNFATISKYRRLSFEAYLVDVVAGGDVESFVYLIKIWGAVVYMARVLVMIYLGVSFGGRINSGKMLAEGENWSRITTAVLFGIVNFGWVIETVIGYL</sequence>
<feature type="transmembrane region" description="Helical" evidence="1">
    <location>
        <begin position="608"/>
        <end position="629"/>
    </location>
</feature>
<dbReference type="EMBL" id="ML121544">
    <property type="protein sequence ID" value="RPB23751.1"/>
    <property type="molecule type" value="Genomic_DNA"/>
</dbReference>
<dbReference type="AlphaFoldDB" id="A0A3N4LSY4"/>
<accession>A0A3N4LSY4</accession>
<evidence type="ECO:0000313" key="3">
    <source>
        <dbReference type="Proteomes" id="UP000267821"/>
    </source>
</evidence>
<name>A0A3N4LSY4_9PEZI</name>
<reference evidence="2 3" key="1">
    <citation type="journal article" date="2018" name="Nat. Ecol. Evol.">
        <title>Pezizomycetes genomes reveal the molecular basis of ectomycorrhizal truffle lifestyle.</title>
        <authorList>
            <person name="Murat C."/>
            <person name="Payen T."/>
            <person name="Noel B."/>
            <person name="Kuo A."/>
            <person name="Morin E."/>
            <person name="Chen J."/>
            <person name="Kohler A."/>
            <person name="Krizsan K."/>
            <person name="Balestrini R."/>
            <person name="Da Silva C."/>
            <person name="Montanini B."/>
            <person name="Hainaut M."/>
            <person name="Levati E."/>
            <person name="Barry K.W."/>
            <person name="Belfiori B."/>
            <person name="Cichocki N."/>
            <person name="Clum A."/>
            <person name="Dockter R.B."/>
            <person name="Fauchery L."/>
            <person name="Guy J."/>
            <person name="Iotti M."/>
            <person name="Le Tacon F."/>
            <person name="Lindquist E.A."/>
            <person name="Lipzen A."/>
            <person name="Malagnac F."/>
            <person name="Mello A."/>
            <person name="Molinier V."/>
            <person name="Miyauchi S."/>
            <person name="Poulain J."/>
            <person name="Riccioni C."/>
            <person name="Rubini A."/>
            <person name="Sitrit Y."/>
            <person name="Splivallo R."/>
            <person name="Traeger S."/>
            <person name="Wang M."/>
            <person name="Zifcakova L."/>
            <person name="Wipf D."/>
            <person name="Zambonelli A."/>
            <person name="Paolocci F."/>
            <person name="Nowrousian M."/>
            <person name="Ottonello S."/>
            <person name="Baldrian P."/>
            <person name="Spatafora J.W."/>
            <person name="Henrissat B."/>
            <person name="Nagy L.G."/>
            <person name="Aury J.M."/>
            <person name="Wincker P."/>
            <person name="Grigoriev I.V."/>
            <person name="Bonfante P."/>
            <person name="Martin F.M."/>
        </authorList>
    </citation>
    <scope>NUCLEOTIDE SEQUENCE [LARGE SCALE GENOMIC DNA]</scope>
    <source>
        <strain evidence="2 3">ATCC MYA-4762</strain>
    </source>
</reference>
<evidence type="ECO:0000313" key="2">
    <source>
        <dbReference type="EMBL" id="RPB23751.1"/>
    </source>
</evidence>
<dbReference type="InParanoid" id="A0A3N4LSY4"/>
<feature type="transmembrane region" description="Helical" evidence="1">
    <location>
        <begin position="12"/>
        <end position="32"/>
    </location>
</feature>
<feature type="transmembrane region" description="Helical" evidence="1">
    <location>
        <begin position="569"/>
        <end position="587"/>
    </location>
</feature>
<proteinExistence type="predicted"/>
<keyword evidence="1" id="KW-0812">Transmembrane</keyword>
<dbReference type="Proteomes" id="UP000267821">
    <property type="component" value="Unassembled WGS sequence"/>
</dbReference>
<dbReference type="OrthoDB" id="3340520at2759"/>
<gene>
    <name evidence="2" type="ORF">L211DRAFT_786228</name>
</gene>
<protein>
    <recommendedName>
        <fullName evidence="4">DUF1365-domain-containing protein</fullName>
    </recommendedName>
</protein>
<dbReference type="InterPro" id="IPR010775">
    <property type="entry name" value="DUF1365"/>
</dbReference>
<dbReference type="PANTHER" id="PTHR33973">
    <property type="entry name" value="OS07G0153300 PROTEIN"/>
    <property type="match status" value="1"/>
</dbReference>
<dbReference type="PANTHER" id="PTHR33973:SF4">
    <property type="entry name" value="OS07G0153300 PROTEIN"/>
    <property type="match status" value="1"/>
</dbReference>